<protein>
    <submittedName>
        <fullName evidence="7">Dynein axonemal intermediate chain 3</fullName>
    </submittedName>
</protein>
<dbReference type="GO" id="GO:0034316">
    <property type="term" value="P:negative regulation of Arp2/3 complex-mediated actin nucleation"/>
    <property type="evidence" value="ECO:0007669"/>
    <property type="project" value="Ensembl"/>
</dbReference>
<dbReference type="GO" id="GO:0045503">
    <property type="term" value="F:dynein light chain binding"/>
    <property type="evidence" value="ECO:0007669"/>
    <property type="project" value="TreeGrafter"/>
</dbReference>
<evidence type="ECO:0000256" key="4">
    <source>
        <dbReference type="ARBA" id="ARBA00022737"/>
    </source>
</evidence>
<comment type="subcellular location">
    <subcellularLocation>
        <location evidence="1">Cytoplasm</location>
    </subcellularLocation>
</comment>
<dbReference type="InterPro" id="IPR015943">
    <property type="entry name" value="WD40/YVTN_repeat-like_dom_sf"/>
</dbReference>
<dbReference type="GO" id="GO:0060294">
    <property type="term" value="P:cilium movement involved in cell motility"/>
    <property type="evidence" value="ECO:0007669"/>
    <property type="project" value="TreeGrafter"/>
</dbReference>
<evidence type="ECO:0000256" key="1">
    <source>
        <dbReference type="ARBA" id="ARBA00004496"/>
    </source>
</evidence>
<accession>A0A2K5UE79</accession>
<dbReference type="Bgee" id="ENSMFAG00000007665">
    <property type="expression patterns" value="Expressed in lung and 5 other cell types or tissues"/>
</dbReference>
<dbReference type="AlphaFoldDB" id="A0A2K5UE79"/>
<dbReference type="InterPro" id="IPR036322">
    <property type="entry name" value="WD40_repeat_dom_sf"/>
</dbReference>
<feature type="coiled-coil region" evidence="5">
    <location>
        <begin position="740"/>
        <end position="779"/>
    </location>
</feature>
<reference evidence="7" key="2">
    <citation type="submission" date="2025-08" db="UniProtKB">
        <authorList>
            <consortium name="Ensembl"/>
        </authorList>
    </citation>
    <scope>IDENTIFICATION</scope>
</reference>
<evidence type="ECO:0000256" key="5">
    <source>
        <dbReference type="SAM" id="Coils"/>
    </source>
</evidence>
<feature type="compositionally biased region" description="Polar residues" evidence="6">
    <location>
        <begin position="670"/>
        <end position="682"/>
    </location>
</feature>
<evidence type="ECO:0000256" key="6">
    <source>
        <dbReference type="SAM" id="MobiDB-lite"/>
    </source>
</evidence>
<keyword evidence="2" id="KW-0963">Cytoplasm</keyword>
<dbReference type="GO" id="GO:0045669">
    <property type="term" value="P:positive regulation of osteoblast differentiation"/>
    <property type="evidence" value="ECO:0007669"/>
    <property type="project" value="Ensembl"/>
</dbReference>
<dbReference type="SUPFAM" id="SSF50978">
    <property type="entry name" value="WD40 repeat-like"/>
    <property type="match status" value="1"/>
</dbReference>
<reference evidence="7 8" key="1">
    <citation type="submission" date="2013-03" db="EMBL/GenBank/DDBJ databases">
        <authorList>
            <person name="Warren W."/>
            <person name="Wilson R.K."/>
        </authorList>
    </citation>
    <scope>NUCLEOTIDE SEQUENCE</scope>
</reference>
<dbReference type="PANTHER" id="PTHR12442:SF5">
    <property type="entry name" value="DYNEIN AXONEMAL INTERMEDIATE CHAIN 3"/>
    <property type="match status" value="1"/>
</dbReference>
<dbReference type="SMART" id="SM00320">
    <property type="entry name" value="WD40"/>
    <property type="match status" value="2"/>
</dbReference>
<feature type="region of interest" description="Disordered" evidence="6">
    <location>
        <begin position="665"/>
        <end position="684"/>
    </location>
</feature>
<dbReference type="GO" id="GO:0036156">
    <property type="term" value="C:inner dynein arm"/>
    <property type="evidence" value="ECO:0007669"/>
    <property type="project" value="TreeGrafter"/>
</dbReference>
<dbReference type="GO" id="GO:0036159">
    <property type="term" value="P:inner dynein arm assembly"/>
    <property type="evidence" value="ECO:0007669"/>
    <property type="project" value="TreeGrafter"/>
</dbReference>
<sequence>MGHPEIYPLVLTTKTQEIFNCRIDEDITDEQPYKLINKEDIFEDLRNRAAVSDFHPVKKIVQEYPGNELLLVYDKDFKYGLNFYLIGTEEGKENYLNPPEVSEEQEEYKEYIPEDVYIYKPPVSKPWVSLGSEKEIEEESVTESTKQITYMISRKRSEFGAPIKFSDQNASSVKDAYIECTAYPDKNFTLKQLEKDVGMQVIPQIKDISTQTKWTYPKNATTQYYPREFSEEEKETLKQSKPLVDFLNNASISVEIALQQNEITNTFIDDWKHLAEEEGTFGDKTDTHLKEYQSFTDLHSPTEKMITCVSWHPTIYGLIAVSVAVRLSFEDRVHFSGKLLLQPSLILFWSFSDPIHPQLMLESPDDIFCFKFCPSDPNIIAGGCINGQIVMWDITAHADRIENIKGGGSRSKKATLKPMFLLEPESNKEAMYIRHCAVSSIENGHKRVITDIHWLSDTFEINRMGSVFENRSGICCQLVTCSADCTICFWDIRPQKPLTPQTTEKKKEESIEIPFDVPSTFLHLDLSWKPLTKVSNLSKGETSLDHCPTKISLNEDHLLCKTQDKMLAQSKTAKAEEMNPYHNLESGVANLLKPIDDFCTKFFVGTEEGEVIYTDWKMERDPETGRFMRKFCDCPVINKIVSLVLLMGGRAPKVLTNKVKALNKPHSHHLGTSENTHTNLRSYPSPEMPPIVGLSLSLLLLPSTQTPQIKNLCSPVHESMSSCPAMASINHYFEREVKHLEYVEQRKKIREQEKKEMEQEMAKKKVKIYQKSKEQMEAELKMDYESYLELEKTVLINLGLIKVTEKGSYLDVM</sequence>
<evidence type="ECO:0000313" key="7">
    <source>
        <dbReference type="Ensembl" id="ENSMFAP00000010673.2"/>
    </source>
</evidence>
<dbReference type="GO" id="GO:0045504">
    <property type="term" value="F:dynein heavy chain binding"/>
    <property type="evidence" value="ECO:0007669"/>
    <property type="project" value="TreeGrafter"/>
</dbReference>
<dbReference type="GO" id="GO:0071933">
    <property type="term" value="F:Arp2/3 complex binding"/>
    <property type="evidence" value="ECO:0007669"/>
    <property type="project" value="Ensembl"/>
</dbReference>
<keyword evidence="4" id="KW-0677">Repeat</keyword>
<dbReference type="PANTHER" id="PTHR12442">
    <property type="entry name" value="DYNEIN INTERMEDIATE CHAIN"/>
    <property type="match status" value="1"/>
</dbReference>
<evidence type="ECO:0000256" key="2">
    <source>
        <dbReference type="ARBA" id="ARBA00022490"/>
    </source>
</evidence>
<dbReference type="InterPro" id="IPR050687">
    <property type="entry name" value="Dynein_IC"/>
</dbReference>
<gene>
    <name evidence="7" type="primary">DNAI3</name>
</gene>
<reference evidence="7" key="3">
    <citation type="submission" date="2025-09" db="UniProtKB">
        <authorList>
            <consortium name="Ensembl"/>
        </authorList>
    </citation>
    <scope>IDENTIFICATION</scope>
</reference>
<dbReference type="Gene3D" id="2.130.10.10">
    <property type="entry name" value="YVTN repeat-like/Quinoprotein amine dehydrogenase"/>
    <property type="match status" value="1"/>
</dbReference>
<keyword evidence="3" id="KW-0853">WD repeat</keyword>
<proteinExistence type="predicted"/>
<dbReference type="Proteomes" id="UP000233100">
    <property type="component" value="Chromosome 1"/>
</dbReference>
<dbReference type="VEuPathDB" id="HostDB:ENSMFAG00000007665"/>
<name>A0A2K5UE79_MACFA</name>
<evidence type="ECO:0000313" key="8">
    <source>
        <dbReference type="Proteomes" id="UP000233100"/>
    </source>
</evidence>
<organism evidence="7 8">
    <name type="scientific">Macaca fascicularis</name>
    <name type="common">Crab-eating macaque</name>
    <name type="synonym">Cynomolgus monkey</name>
    <dbReference type="NCBI Taxonomy" id="9541"/>
    <lineage>
        <taxon>Eukaryota</taxon>
        <taxon>Metazoa</taxon>
        <taxon>Chordata</taxon>
        <taxon>Craniata</taxon>
        <taxon>Vertebrata</taxon>
        <taxon>Euteleostomi</taxon>
        <taxon>Mammalia</taxon>
        <taxon>Eutheria</taxon>
        <taxon>Euarchontoglires</taxon>
        <taxon>Primates</taxon>
        <taxon>Haplorrhini</taxon>
        <taxon>Catarrhini</taxon>
        <taxon>Cercopithecidae</taxon>
        <taxon>Cercopithecinae</taxon>
        <taxon>Macaca</taxon>
    </lineage>
</organism>
<keyword evidence="5" id="KW-0175">Coiled coil</keyword>
<evidence type="ECO:0000256" key="3">
    <source>
        <dbReference type="ARBA" id="ARBA00022574"/>
    </source>
</evidence>
<dbReference type="InterPro" id="IPR001680">
    <property type="entry name" value="WD40_rpt"/>
</dbReference>
<keyword evidence="8" id="KW-1185">Reference proteome</keyword>
<dbReference type="Ensembl" id="ENSMFAT00000042364.2">
    <property type="protein sequence ID" value="ENSMFAP00000010673.2"/>
    <property type="gene ID" value="ENSMFAG00000007665.2"/>
</dbReference>
<dbReference type="GeneTree" id="ENSGT00940000156924"/>
<dbReference type="GO" id="GO:0030336">
    <property type="term" value="P:negative regulation of cell migration"/>
    <property type="evidence" value="ECO:0007669"/>
    <property type="project" value="Ensembl"/>
</dbReference>